<dbReference type="Proteomes" id="UP001596395">
    <property type="component" value="Unassembled WGS sequence"/>
</dbReference>
<dbReference type="EMBL" id="JBHSXN010000001">
    <property type="protein sequence ID" value="MFC6951918.1"/>
    <property type="molecule type" value="Genomic_DNA"/>
</dbReference>
<keyword evidence="1 3" id="KW-0378">Hydrolase</keyword>
<evidence type="ECO:0000313" key="4">
    <source>
        <dbReference type="Proteomes" id="UP001596395"/>
    </source>
</evidence>
<dbReference type="RefSeq" id="WP_336348924.1">
    <property type="nucleotide sequence ID" value="NZ_JAZAQL010000001.1"/>
</dbReference>
<evidence type="ECO:0000259" key="2">
    <source>
        <dbReference type="Pfam" id="PF07859"/>
    </source>
</evidence>
<dbReference type="PANTHER" id="PTHR48081:SF8">
    <property type="entry name" value="ALPHA_BETA HYDROLASE FOLD-3 DOMAIN-CONTAINING PROTEIN-RELATED"/>
    <property type="match status" value="1"/>
</dbReference>
<dbReference type="InterPro" id="IPR050300">
    <property type="entry name" value="GDXG_lipolytic_enzyme"/>
</dbReference>
<feature type="domain" description="Alpha/beta hydrolase fold-3" evidence="2">
    <location>
        <begin position="98"/>
        <end position="317"/>
    </location>
</feature>
<evidence type="ECO:0000313" key="3">
    <source>
        <dbReference type="EMBL" id="MFC6951918.1"/>
    </source>
</evidence>
<dbReference type="Pfam" id="PF07859">
    <property type="entry name" value="Abhydrolase_3"/>
    <property type="match status" value="1"/>
</dbReference>
<dbReference type="PANTHER" id="PTHR48081">
    <property type="entry name" value="AB HYDROLASE SUPERFAMILY PROTEIN C4A8.06C"/>
    <property type="match status" value="1"/>
</dbReference>
<dbReference type="AlphaFoldDB" id="A0ABD5VE12"/>
<dbReference type="GO" id="GO:0016787">
    <property type="term" value="F:hydrolase activity"/>
    <property type="evidence" value="ECO:0007669"/>
    <property type="project" value="UniProtKB-KW"/>
</dbReference>
<keyword evidence="4" id="KW-1185">Reference proteome</keyword>
<gene>
    <name evidence="3" type="ORF">ACFQGB_03495</name>
</gene>
<accession>A0ABD5VE12</accession>
<name>A0ABD5VE12_9EURY</name>
<organism evidence="3 4">
    <name type="scientific">Halorubellus litoreus</name>
    <dbReference type="NCBI Taxonomy" id="755308"/>
    <lineage>
        <taxon>Archaea</taxon>
        <taxon>Methanobacteriati</taxon>
        <taxon>Methanobacteriota</taxon>
        <taxon>Stenosarchaea group</taxon>
        <taxon>Halobacteria</taxon>
        <taxon>Halobacteriales</taxon>
        <taxon>Halorubellaceae</taxon>
        <taxon>Halorubellus</taxon>
    </lineage>
</organism>
<dbReference type="InterPro" id="IPR029058">
    <property type="entry name" value="AB_hydrolase_fold"/>
</dbReference>
<evidence type="ECO:0000256" key="1">
    <source>
        <dbReference type="ARBA" id="ARBA00022801"/>
    </source>
</evidence>
<dbReference type="SUPFAM" id="SSF53474">
    <property type="entry name" value="alpha/beta-Hydrolases"/>
    <property type="match status" value="1"/>
</dbReference>
<dbReference type="InterPro" id="IPR013094">
    <property type="entry name" value="AB_hydrolase_3"/>
</dbReference>
<proteinExistence type="predicted"/>
<protein>
    <submittedName>
        <fullName evidence="3">Alpha/beta hydrolase</fullName>
    </submittedName>
</protein>
<reference evidence="3 4" key="1">
    <citation type="journal article" date="2019" name="Int. J. Syst. Evol. Microbiol.">
        <title>The Global Catalogue of Microorganisms (GCM) 10K type strain sequencing project: providing services to taxonomists for standard genome sequencing and annotation.</title>
        <authorList>
            <consortium name="The Broad Institute Genomics Platform"/>
            <consortium name="The Broad Institute Genome Sequencing Center for Infectious Disease"/>
            <person name="Wu L."/>
            <person name="Ma J."/>
        </authorList>
    </citation>
    <scope>NUCLEOTIDE SEQUENCE [LARGE SCALE GENOMIC DNA]</scope>
    <source>
        <strain evidence="3 4">GX26</strain>
    </source>
</reference>
<sequence length="342" mass="35564">MTDAEGGELDAEFAAVVESFAETGLPPWHSMAVDAARRLEDELFGAGGGPEMTTVRDFAVEGSGDGAESGEHSIPVRAYRPTARQQRDAGVEGDPGVLVFAHGGVFVLGTLDSADDVCRELAARTGRVVLSVDYRLAPEHPFPAAVDDAFAVVEWAREHADAFGADTERVGVAGTSAGGGITAATALRAGHAGVDLDVQVLLYPMLSAESAFDGPSAPTDDGRRASYDEHDDAALLSTADVAWGWRHYLRSPVDAHNPFAVPLGAPERLLADAPPAVVATAGVDVLRDEAAAYVDALADASVPVTHAHYPTLAHGFCSVVDEVALAADAFDEVADAVDDIVR</sequence>
<dbReference type="Gene3D" id="3.40.50.1820">
    <property type="entry name" value="alpha/beta hydrolase"/>
    <property type="match status" value="1"/>
</dbReference>
<comment type="caution">
    <text evidence="3">The sequence shown here is derived from an EMBL/GenBank/DDBJ whole genome shotgun (WGS) entry which is preliminary data.</text>
</comment>